<comment type="subcellular location">
    <subcellularLocation>
        <location evidence="1">Cell envelope</location>
    </subcellularLocation>
</comment>
<evidence type="ECO:0000313" key="7">
    <source>
        <dbReference type="EMBL" id="RHE70758.1"/>
    </source>
</evidence>
<evidence type="ECO:0000313" key="11">
    <source>
        <dbReference type="Proteomes" id="UP000284220"/>
    </source>
</evidence>
<dbReference type="GO" id="GO:0030246">
    <property type="term" value="F:carbohydrate binding"/>
    <property type="evidence" value="ECO:0007669"/>
    <property type="project" value="UniProtKB-ARBA"/>
</dbReference>
<comment type="similarity">
    <text evidence="2">Belongs to the bacterial solute-binding protein 2 family.</text>
</comment>
<evidence type="ECO:0000256" key="1">
    <source>
        <dbReference type="ARBA" id="ARBA00004196"/>
    </source>
</evidence>
<dbReference type="Proteomes" id="UP000284644">
    <property type="component" value="Unassembled WGS sequence"/>
</dbReference>
<dbReference type="Proteomes" id="UP000283928">
    <property type="component" value="Unassembled WGS sequence"/>
</dbReference>
<gene>
    <name evidence="8" type="ORF">DW272_17415</name>
    <name evidence="7" type="ORF">DW723_14910</name>
    <name evidence="6" type="ORF">DW767_16470</name>
    <name evidence="5" type="ORF">DXB38_13990</name>
</gene>
<dbReference type="CDD" id="cd01536">
    <property type="entry name" value="PBP1_ABC_sugar_binding-like"/>
    <property type="match status" value="1"/>
</dbReference>
<dbReference type="EMBL" id="QRHZ01000019">
    <property type="protein sequence ID" value="RHG13303.1"/>
    <property type="molecule type" value="Genomic_DNA"/>
</dbReference>
<evidence type="ECO:0000313" key="6">
    <source>
        <dbReference type="EMBL" id="RHE10111.1"/>
    </source>
</evidence>
<dbReference type="PANTHER" id="PTHR46847">
    <property type="entry name" value="D-ALLOSE-BINDING PERIPLASMIC PROTEIN-RELATED"/>
    <property type="match status" value="1"/>
</dbReference>
<dbReference type="Proteomes" id="UP000261105">
    <property type="component" value="Unassembled WGS sequence"/>
</dbReference>
<dbReference type="Pfam" id="PF13407">
    <property type="entry name" value="Peripla_BP_4"/>
    <property type="match status" value="1"/>
</dbReference>
<dbReference type="InterPro" id="IPR028082">
    <property type="entry name" value="Peripla_BP_I"/>
</dbReference>
<dbReference type="PANTHER" id="PTHR46847:SF1">
    <property type="entry name" value="D-ALLOSE-BINDING PERIPLASMIC PROTEIN-RELATED"/>
    <property type="match status" value="1"/>
</dbReference>
<dbReference type="AlphaFoldDB" id="A0A396FS24"/>
<proteinExistence type="inferred from homology"/>
<dbReference type="Proteomes" id="UP000284220">
    <property type="component" value="Unassembled WGS sequence"/>
</dbReference>
<dbReference type="EMBL" id="QSKO01000029">
    <property type="protein sequence ID" value="RHE70758.1"/>
    <property type="molecule type" value="Genomic_DNA"/>
</dbReference>
<evidence type="ECO:0000259" key="4">
    <source>
        <dbReference type="Pfam" id="PF13407"/>
    </source>
</evidence>
<dbReference type="GO" id="GO:0030313">
    <property type="term" value="C:cell envelope"/>
    <property type="evidence" value="ECO:0007669"/>
    <property type="project" value="UniProtKB-SubCell"/>
</dbReference>
<name>A0A396FS24_9FIRM</name>
<feature type="domain" description="Periplasmic binding protein" evidence="4">
    <location>
        <begin position="22"/>
        <end position="280"/>
    </location>
</feature>
<keyword evidence="3" id="KW-0732">Signal</keyword>
<organism evidence="5 9">
    <name type="scientific">Blautia obeum</name>
    <dbReference type="NCBI Taxonomy" id="40520"/>
    <lineage>
        <taxon>Bacteria</taxon>
        <taxon>Bacillati</taxon>
        <taxon>Bacillota</taxon>
        <taxon>Clostridia</taxon>
        <taxon>Lachnospirales</taxon>
        <taxon>Lachnospiraceae</taxon>
        <taxon>Blautia</taxon>
    </lineage>
</organism>
<evidence type="ECO:0000313" key="12">
    <source>
        <dbReference type="Proteomes" id="UP000284644"/>
    </source>
</evidence>
<dbReference type="EMBL" id="QSJW01000013">
    <property type="protein sequence ID" value="RHE10111.1"/>
    <property type="molecule type" value="Genomic_DNA"/>
</dbReference>
<evidence type="ECO:0000313" key="9">
    <source>
        <dbReference type="Proteomes" id="UP000261105"/>
    </source>
</evidence>
<evidence type="ECO:0000256" key="3">
    <source>
        <dbReference type="ARBA" id="ARBA00022729"/>
    </source>
</evidence>
<evidence type="ECO:0000313" key="5">
    <source>
        <dbReference type="EMBL" id="RGN85329.1"/>
    </source>
</evidence>
<reference evidence="9 10" key="1">
    <citation type="submission" date="2018-08" db="EMBL/GenBank/DDBJ databases">
        <title>A genome reference for cultivated species of the human gut microbiota.</title>
        <authorList>
            <person name="Zou Y."/>
            <person name="Xue W."/>
            <person name="Luo G."/>
        </authorList>
    </citation>
    <scope>NUCLEOTIDE SEQUENCE [LARGE SCALE GENOMIC DNA]</scope>
    <source>
        <strain evidence="8 11">AM22-9LB</strain>
        <strain evidence="7 10">AM27-32LB</strain>
        <strain evidence="6 12">AM29-25AC</strain>
        <strain evidence="5 9">OM03-6</strain>
    </source>
</reference>
<evidence type="ECO:0000256" key="2">
    <source>
        <dbReference type="ARBA" id="ARBA00007639"/>
    </source>
</evidence>
<dbReference type="Gene3D" id="3.40.50.2300">
    <property type="match status" value="2"/>
</dbReference>
<dbReference type="SUPFAM" id="SSF53822">
    <property type="entry name" value="Periplasmic binding protein-like I"/>
    <property type="match status" value="1"/>
</dbReference>
<dbReference type="InterPro" id="IPR025997">
    <property type="entry name" value="SBP_2_dom"/>
</dbReference>
<sequence length="312" mass="33623">MTMDEVKAAVQKSDVPSDLKLGYVCMNLANPWFVQVVEGFEAACKEMGLEKPLTVDSQYDVDKQVSDVETMVNDEYDAIMISPIDQNALTDVVTKANDAGIVTSCAAQSVDIVDFRYIVEEYSYGQAIGQNAANWINENLADEDEVQVCIISQDNVEDVIARGDGVQDTLEKECPNVNVVTRQAGDTPEGGLEIVESALAAYPDLKVVVATNDSGGIGGYQALVNAGYTGSDPVAVFSGDATDEALNDMLQDDTIYRGTVDLAPYACGYESAYQLVYYCINGKPAETKTQGFTPVMVPLADLLDGTYAYDPK</sequence>
<protein>
    <submittedName>
        <fullName evidence="5">Sugar ABC transporter substrate-binding protein</fullName>
    </submittedName>
</protein>
<accession>A0A396FS24</accession>
<dbReference type="EMBL" id="QSUZ01000024">
    <property type="protein sequence ID" value="RGN85329.1"/>
    <property type="molecule type" value="Genomic_DNA"/>
</dbReference>
<evidence type="ECO:0000313" key="10">
    <source>
        <dbReference type="Proteomes" id="UP000283928"/>
    </source>
</evidence>
<evidence type="ECO:0000313" key="8">
    <source>
        <dbReference type="EMBL" id="RHG13303.1"/>
    </source>
</evidence>
<comment type="caution">
    <text evidence="5">The sequence shown here is derived from an EMBL/GenBank/DDBJ whole genome shotgun (WGS) entry which is preliminary data.</text>
</comment>